<organism evidence="2 3">
    <name type="scientific">Hibiscus sabdariffa</name>
    <name type="common">roselle</name>
    <dbReference type="NCBI Taxonomy" id="183260"/>
    <lineage>
        <taxon>Eukaryota</taxon>
        <taxon>Viridiplantae</taxon>
        <taxon>Streptophyta</taxon>
        <taxon>Embryophyta</taxon>
        <taxon>Tracheophyta</taxon>
        <taxon>Spermatophyta</taxon>
        <taxon>Magnoliopsida</taxon>
        <taxon>eudicotyledons</taxon>
        <taxon>Gunneridae</taxon>
        <taxon>Pentapetalae</taxon>
        <taxon>rosids</taxon>
        <taxon>malvids</taxon>
        <taxon>Malvales</taxon>
        <taxon>Malvaceae</taxon>
        <taxon>Malvoideae</taxon>
        <taxon>Hibiscus</taxon>
    </lineage>
</organism>
<comment type="caution">
    <text evidence="2">The sequence shown here is derived from an EMBL/GenBank/DDBJ whole genome shotgun (WGS) entry which is preliminary data.</text>
</comment>
<dbReference type="Pfam" id="PF13456">
    <property type="entry name" value="RVT_3"/>
    <property type="match status" value="1"/>
</dbReference>
<evidence type="ECO:0000313" key="2">
    <source>
        <dbReference type="EMBL" id="KAK8515780.1"/>
    </source>
</evidence>
<dbReference type="CDD" id="cd06222">
    <property type="entry name" value="RNase_H_like"/>
    <property type="match status" value="1"/>
</dbReference>
<dbReference type="InterPro" id="IPR044730">
    <property type="entry name" value="RNase_H-like_dom_plant"/>
</dbReference>
<proteinExistence type="predicted"/>
<dbReference type="InterPro" id="IPR053151">
    <property type="entry name" value="RNase_H-like"/>
</dbReference>
<feature type="domain" description="RNase H type-1" evidence="1">
    <location>
        <begin position="125"/>
        <end position="186"/>
    </location>
</feature>
<name>A0ABR2C8Q1_9ROSI</name>
<reference evidence="2 3" key="1">
    <citation type="journal article" date="2024" name="G3 (Bethesda)">
        <title>Genome assembly of Hibiscus sabdariffa L. provides insights into metabolisms of medicinal natural products.</title>
        <authorList>
            <person name="Kim T."/>
        </authorList>
    </citation>
    <scope>NUCLEOTIDE SEQUENCE [LARGE SCALE GENOMIC DNA]</scope>
    <source>
        <strain evidence="2">TK-2024</strain>
        <tissue evidence="2">Old leaves</tissue>
    </source>
</reference>
<dbReference type="InterPro" id="IPR002156">
    <property type="entry name" value="RNaseH_domain"/>
</dbReference>
<dbReference type="PANTHER" id="PTHR47723:SF13">
    <property type="entry name" value="PUTATIVE-RELATED"/>
    <property type="match status" value="1"/>
</dbReference>
<keyword evidence="3" id="KW-1185">Reference proteome</keyword>
<dbReference type="SUPFAM" id="SSF53098">
    <property type="entry name" value="Ribonuclease H-like"/>
    <property type="match status" value="1"/>
</dbReference>
<sequence length="186" mass="20643">MERLGHRILHAVSDGSWRPFRLVRAGVPISYLFFVDDLFLYAQASPDQGCLIDHILTEFGHYSGHKVNRQKSQVYFSSNTDEASANAIGAILGMPRVNDLVSNLVPSQPFLLRWCPAPDGWFTLNTDSSVSTISSFGSAGGLIRNNEGNWLIGFNRLLGITTPMQAELWAIHEGLLLVWSLGLERL</sequence>
<dbReference type="InterPro" id="IPR036397">
    <property type="entry name" value="RNaseH_sf"/>
</dbReference>
<dbReference type="PANTHER" id="PTHR47723">
    <property type="entry name" value="OS05G0353850 PROTEIN"/>
    <property type="match status" value="1"/>
</dbReference>
<dbReference type="Gene3D" id="3.30.420.10">
    <property type="entry name" value="Ribonuclease H-like superfamily/Ribonuclease H"/>
    <property type="match status" value="1"/>
</dbReference>
<evidence type="ECO:0000313" key="3">
    <source>
        <dbReference type="Proteomes" id="UP001472677"/>
    </source>
</evidence>
<gene>
    <name evidence="2" type="ORF">V6N12_075803</name>
</gene>
<dbReference type="Proteomes" id="UP001472677">
    <property type="component" value="Unassembled WGS sequence"/>
</dbReference>
<dbReference type="InterPro" id="IPR012337">
    <property type="entry name" value="RNaseH-like_sf"/>
</dbReference>
<dbReference type="EMBL" id="JBBPBM010000063">
    <property type="protein sequence ID" value="KAK8515780.1"/>
    <property type="molecule type" value="Genomic_DNA"/>
</dbReference>
<evidence type="ECO:0000259" key="1">
    <source>
        <dbReference type="Pfam" id="PF13456"/>
    </source>
</evidence>
<accession>A0ABR2C8Q1</accession>
<protein>
    <recommendedName>
        <fullName evidence="1">RNase H type-1 domain-containing protein</fullName>
    </recommendedName>
</protein>